<name>A0A9P7KKF1_9AGAR</name>
<dbReference type="SUPFAM" id="SSF53756">
    <property type="entry name" value="UDP-Glycosyltransferase/glycogen phosphorylase"/>
    <property type="match status" value="1"/>
</dbReference>
<protein>
    <submittedName>
        <fullName evidence="1">Uncharacterized protein</fullName>
    </submittedName>
</protein>
<sequence>MGIASIYESGPTDLKTILELFIKAYPTAYKTLTLGEPLVCSARGNVLEAAPPPTAIFFGLSTLKATRALTGRSVPVISWVSTGSAAFLRLWGPESMGGLDDFGAKVDAEVARTGKSPLEAGEYLYRHTKGAVIRIPGLPPMYDHEFQPQKLPMLLPLSVVIMDSREFLLGSDAVIIAPSDAYEKETLHAVRDWIVWPFDGDQPLAAVYLEEILKVAFELIEVRTGLGPGPIYRNGKTPKGTREAVGEEIRRVLDDCLGEEGEALSNNALRLKVQFAQAWEEGGVAKLAIRAFLKKFT</sequence>
<comment type="caution">
    <text evidence="1">The sequence shown here is derived from an EMBL/GenBank/DDBJ whole genome shotgun (WGS) entry which is preliminary data.</text>
</comment>
<reference evidence="1" key="1">
    <citation type="submission" date="2021-02" db="EMBL/GenBank/DDBJ databases">
        <authorList>
            <person name="Nieuwenhuis M."/>
            <person name="Van De Peppel L.J.J."/>
        </authorList>
    </citation>
    <scope>NUCLEOTIDE SEQUENCE</scope>
    <source>
        <strain evidence="1">D49</strain>
    </source>
</reference>
<dbReference type="OrthoDB" id="5835829at2759"/>
<keyword evidence="2" id="KW-1185">Reference proteome</keyword>
<dbReference type="AlphaFoldDB" id="A0A9P7KKF1"/>
<reference evidence="1" key="2">
    <citation type="submission" date="2021-10" db="EMBL/GenBank/DDBJ databases">
        <title>Phylogenomics reveals ancestral predisposition of the termite-cultivated fungus Termitomyces towards a domesticated lifestyle.</title>
        <authorList>
            <person name="Auxier B."/>
            <person name="Grum-Grzhimaylo A."/>
            <person name="Cardenas M.E."/>
            <person name="Lodge J.D."/>
            <person name="Laessoe T."/>
            <person name="Pedersen O."/>
            <person name="Smith M.E."/>
            <person name="Kuyper T.W."/>
            <person name="Franco-Molano E.A."/>
            <person name="Baroni T.J."/>
            <person name="Aanen D.K."/>
        </authorList>
    </citation>
    <scope>NUCLEOTIDE SEQUENCE</scope>
    <source>
        <strain evidence="1">D49</strain>
    </source>
</reference>
<accession>A0A9P7KKF1</accession>
<evidence type="ECO:0000313" key="2">
    <source>
        <dbReference type="Proteomes" id="UP000717328"/>
    </source>
</evidence>
<evidence type="ECO:0000313" key="1">
    <source>
        <dbReference type="EMBL" id="KAG5650551.1"/>
    </source>
</evidence>
<dbReference type="Proteomes" id="UP000717328">
    <property type="component" value="Unassembled WGS sequence"/>
</dbReference>
<organism evidence="1 2">
    <name type="scientific">Sphagnurus paluster</name>
    <dbReference type="NCBI Taxonomy" id="117069"/>
    <lineage>
        <taxon>Eukaryota</taxon>
        <taxon>Fungi</taxon>
        <taxon>Dikarya</taxon>
        <taxon>Basidiomycota</taxon>
        <taxon>Agaricomycotina</taxon>
        <taxon>Agaricomycetes</taxon>
        <taxon>Agaricomycetidae</taxon>
        <taxon>Agaricales</taxon>
        <taxon>Tricholomatineae</taxon>
        <taxon>Lyophyllaceae</taxon>
        <taxon>Sphagnurus</taxon>
    </lineage>
</organism>
<dbReference type="Gene3D" id="3.40.50.2000">
    <property type="entry name" value="Glycogen Phosphorylase B"/>
    <property type="match status" value="1"/>
</dbReference>
<dbReference type="EMBL" id="JABCKI010000419">
    <property type="protein sequence ID" value="KAG5650551.1"/>
    <property type="molecule type" value="Genomic_DNA"/>
</dbReference>
<gene>
    <name evidence="1" type="ORF">H0H81_011832</name>
</gene>
<proteinExistence type="predicted"/>